<name>A0ABN8P7X1_9CNID</name>
<gene>
    <name evidence="1" type="ORF">PLOB_00036737</name>
</gene>
<organism evidence="1 2">
    <name type="scientific">Porites lobata</name>
    <dbReference type="NCBI Taxonomy" id="104759"/>
    <lineage>
        <taxon>Eukaryota</taxon>
        <taxon>Metazoa</taxon>
        <taxon>Cnidaria</taxon>
        <taxon>Anthozoa</taxon>
        <taxon>Hexacorallia</taxon>
        <taxon>Scleractinia</taxon>
        <taxon>Fungiina</taxon>
        <taxon>Poritidae</taxon>
        <taxon>Porites</taxon>
    </lineage>
</organism>
<comment type="caution">
    <text evidence="1">The sequence shown here is derived from an EMBL/GenBank/DDBJ whole genome shotgun (WGS) entry which is preliminary data.</text>
</comment>
<dbReference type="Proteomes" id="UP001159405">
    <property type="component" value="Unassembled WGS sequence"/>
</dbReference>
<dbReference type="PANTHER" id="PTHR33776">
    <property type="entry name" value="ENDO/EXONUCLEASE/PHOSPHATASE DOMAIN-CONTAINING PROTEIN"/>
    <property type="match status" value="1"/>
</dbReference>
<evidence type="ECO:0000313" key="2">
    <source>
        <dbReference type="Proteomes" id="UP001159405"/>
    </source>
</evidence>
<dbReference type="PANTHER" id="PTHR33776:SF4">
    <property type="entry name" value="ENDONUCLEASE_EXONUCLEASE_PHOSPHATASE DOMAIN-CONTAINING PROTEIN"/>
    <property type="match status" value="1"/>
</dbReference>
<evidence type="ECO:0008006" key="3">
    <source>
        <dbReference type="Google" id="ProtNLM"/>
    </source>
</evidence>
<protein>
    <recommendedName>
        <fullName evidence="3">Endonuclease/exonuclease/phosphatase domain-containing protein</fullName>
    </recommendedName>
</protein>
<accession>A0ABN8P7X1</accession>
<feature type="non-terminal residue" evidence="1">
    <location>
        <position position="124"/>
    </location>
</feature>
<sequence>LNDSAHSVDINGFKFLHKYRQNRTGGGVGLYISNDLEFKLQEDLSLHNVDTVESLFIELIRPQEKNIIVENKICFLMGDFNINLINYQNHHLTGQFLDGMYSNMFFPLITRPSRITSHTATLID</sequence>
<dbReference type="EMBL" id="CALNXK010000052">
    <property type="protein sequence ID" value="CAH3133322.1"/>
    <property type="molecule type" value="Genomic_DNA"/>
</dbReference>
<proteinExistence type="predicted"/>
<keyword evidence="2" id="KW-1185">Reference proteome</keyword>
<feature type="non-terminal residue" evidence="1">
    <location>
        <position position="1"/>
    </location>
</feature>
<evidence type="ECO:0000313" key="1">
    <source>
        <dbReference type="EMBL" id="CAH3133322.1"/>
    </source>
</evidence>
<reference evidence="1 2" key="1">
    <citation type="submission" date="2022-05" db="EMBL/GenBank/DDBJ databases">
        <authorList>
            <consortium name="Genoscope - CEA"/>
            <person name="William W."/>
        </authorList>
    </citation>
    <scope>NUCLEOTIDE SEQUENCE [LARGE SCALE GENOMIC DNA]</scope>
</reference>